<feature type="region of interest" description="Disordered" evidence="1">
    <location>
        <begin position="170"/>
        <end position="258"/>
    </location>
</feature>
<keyword evidence="2" id="KW-0812">Transmembrane</keyword>
<name>A0ABV9UE43_9ACTN</name>
<feature type="compositionally biased region" description="Low complexity" evidence="1">
    <location>
        <begin position="115"/>
        <end position="125"/>
    </location>
</feature>
<evidence type="ECO:0000313" key="4">
    <source>
        <dbReference type="Proteomes" id="UP001595872"/>
    </source>
</evidence>
<feature type="region of interest" description="Disordered" evidence="1">
    <location>
        <begin position="109"/>
        <end position="155"/>
    </location>
</feature>
<accession>A0ABV9UE43</accession>
<dbReference type="Pfam" id="PF04341">
    <property type="entry name" value="DUF485"/>
    <property type="match status" value="1"/>
</dbReference>
<evidence type="ECO:0000256" key="2">
    <source>
        <dbReference type="SAM" id="Phobius"/>
    </source>
</evidence>
<keyword evidence="2" id="KW-1133">Transmembrane helix</keyword>
<dbReference type="PANTHER" id="PTHR38441">
    <property type="entry name" value="INTEGRAL MEMBRANE PROTEIN-RELATED"/>
    <property type="match status" value="1"/>
</dbReference>
<proteinExistence type="predicted"/>
<dbReference type="EMBL" id="JBHSIT010000016">
    <property type="protein sequence ID" value="MFC4913357.1"/>
    <property type="molecule type" value="Genomic_DNA"/>
</dbReference>
<feature type="transmembrane region" description="Helical" evidence="2">
    <location>
        <begin position="14"/>
        <end position="39"/>
    </location>
</feature>
<gene>
    <name evidence="3" type="ORF">ACFPCY_39085</name>
</gene>
<dbReference type="PANTHER" id="PTHR38441:SF1">
    <property type="entry name" value="MEMBRANE PROTEIN"/>
    <property type="match status" value="1"/>
</dbReference>
<dbReference type="Proteomes" id="UP001595872">
    <property type="component" value="Unassembled WGS sequence"/>
</dbReference>
<keyword evidence="4" id="KW-1185">Reference proteome</keyword>
<protein>
    <submittedName>
        <fullName evidence="3">DUF485 domain-containing protein</fullName>
    </submittedName>
</protein>
<evidence type="ECO:0000313" key="3">
    <source>
        <dbReference type="EMBL" id="MFC4913357.1"/>
    </source>
</evidence>
<feature type="compositionally biased region" description="Pro residues" evidence="1">
    <location>
        <begin position="170"/>
        <end position="185"/>
    </location>
</feature>
<sequence length="258" mass="27278">MARDERFRLLRRRFARLALAIAGSFLGWYFLYVALSAFARDFMARTVVGNVNVALVLGVLQFASTFALAWCYARYASESLDPLASALRDEADAPAAIRAGRQRAALHPGFAMDDPVPAAPARNAPASPPPSPPPSTPIPSQVEYGGIPGGPEKTIDAMLTQPLWPVLPAVPPVPPQSAGPPPSPLPAAALDDEEEPERPQPEPGVGPLPGRQDRRAHVPGPPGPADDRPGQVPGRTPHEDGSDAWSGTGVRPDPGWLS</sequence>
<evidence type="ECO:0000256" key="1">
    <source>
        <dbReference type="SAM" id="MobiDB-lite"/>
    </source>
</evidence>
<keyword evidence="2" id="KW-0472">Membrane</keyword>
<dbReference type="InterPro" id="IPR007436">
    <property type="entry name" value="DUF485"/>
</dbReference>
<reference evidence="4" key="1">
    <citation type="journal article" date="2019" name="Int. J. Syst. Evol. Microbiol.">
        <title>The Global Catalogue of Microorganisms (GCM) 10K type strain sequencing project: providing services to taxonomists for standard genome sequencing and annotation.</title>
        <authorList>
            <consortium name="The Broad Institute Genomics Platform"/>
            <consortium name="The Broad Institute Genome Sequencing Center for Infectious Disease"/>
            <person name="Wu L."/>
            <person name="Ma J."/>
        </authorList>
    </citation>
    <scope>NUCLEOTIDE SEQUENCE [LARGE SCALE GENOMIC DNA]</scope>
    <source>
        <strain evidence="4">KLKA75</strain>
    </source>
</reference>
<feature type="compositionally biased region" description="Pro residues" evidence="1">
    <location>
        <begin position="126"/>
        <end position="137"/>
    </location>
</feature>
<feature type="transmembrane region" description="Helical" evidence="2">
    <location>
        <begin position="51"/>
        <end position="73"/>
    </location>
</feature>
<dbReference type="RefSeq" id="WP_378264198.1">
    <property type="nucleotide sequence ID" value="NZ_JBHSIT010000016.1"/>
</dbReference>
<comment type="caution">
    <text evidence="3">The sequence shown here is derived from an EMBL/GenBank/DDBJ whole genome shotgun (WGS) entry which is preliminary data.</text>
</comment>
<organism evidence="3 4">
    <name type="scientific">Actinomadura gamaensis</name>
    <dbReference type="NCBI Taxonomy" id="1763541"/>
    <lineage>
        <taxon>Bacteria</taxon>
        <taxon>Bacillati</taxon>
        <taxon>Actinomycetota</taxon>
        <taxon>Actinomycetes</taxon>
        <taxon>Streptosporangiales</taxon>
        <taxon>Thermomonosporaceae</taxon>
        <taxon>Actinomadura</taxon>
    </lineage>
</organism>